<keyword evidence="2" id="KW-1185">Reference proteome</keyword>
<dbReference type="InterPro" id="IPR011466">
    <property type="entry name" value="DUF1572"/>
</dbReference>
<organism evidence="1 2">
    <name type="scientific">Paenibacillus gyeongsangnamensis</name>
    <dbReference type="NCBI Taxonomy" id="3388067"/>
    <lineage>
        <taxon>Bacteria</taxon>
        <taxon>Bacillati</taxon>
        <taxon>Bacillota</taxon>
        <taxon>Bacilli</taxon>
        <taxon>Bacillales</taxon>
        <taxon>Paenibacillaceae</taxon>
        <taxon>Paenibacillus</taxon>
    </lineage>
</organism>
<accession>A0ABT4Q7M9</accession>
<dbReference type="Gene3D" id="1.20.120.450">
    <property type="entry name" value="dinb family like domain"/>
    <property type="match status" value="1"/>
</dbReference>
<sequence>MDEVQDWLIHKFEEIEHRIMLVIDQLDDDQLNWRPNESSNSISNLLIHINGNMNERIVSGILKKEVTRNRDEEFESVYKSKADLKTLTQNLFRELIETTNRMTDETFRETQRIRNKERTNREILLQCAAHFSEHLGQILYIGKMLLDESYETTSIPKAKPNDKN</sequence>
<dbReference type="Proteomes" id="UP001527882">
    <property type="component" value="Unassembled WGS sequence"/>
</dbReference>
<evidence type="ECO:0000313" key="2">
    <source>
        <dbReference type="Proteomes" id="UP001527882"/>
    </source>
</evidence>
<dbReference type="RefSeq" id="WP_269881261.1">
    <property type="nucleotide sequence ID" value="NZ_JAQAGZ010000006.1"/>
</dbReference>
<reference evidence="1 2" key="1">
    <citation type="submission" date="2022-12" db="EMBL/GenBank/DDBJ databases">
        <title>Draft genome sequence of Paenibacillus sp. dW9.</title>
        <authorList>
            <person name="Choi E.-W."/>
            <person name="Kim D.-U."/>
        </authorList>
    </citation>
    <scope>NUCLEOTIDE SEQUENCE [LARGE SCALE GENOMIC DNA]</scope>
    <source>
        <strain evidence="2">dW9</strain>
    </source>
</reference>
<comment type="caution">
    <text evidence="1">The sequence shown here is derived from an EMBL/GenBank/DDBJ whole genome shotgun (WGS) entry which is preliminary data.</text>
</comment>
<dbReference type="InterPro" id="IPR034660">
    <property type="entry name" value="DinB/YfiT-like"/>
</dbReference>
<dbReference type="Pfam" id="PF07609">
    <property type="entry name" value="DUF1572"/>
    <property type="match status" value="1"/>
</dbReference>
<gene>
    <name evidence="1" type="ORF">O9H85_10290</name>
</gene>
<dbReference type="SUPFAM" id="SSF109854">
    <property type="entry name" value="DinB/YfiT-like putative metalloenzymes"/>
    <property type="match status" value="1"/>
</dbReference>
<dbReference type="EMBL" id="JAQAGZ010000006">
    <property type="protein sequence ID" value="MCZ8512796.1"/>
    <property type="molecule type" value="Genomic_DNA"/>
</dbReference>
<name>A0ABT4Q7M9_9BACL</name>
<proteinExistence type="predicted"/>
<protein>
    <submittedName>
        <fullName evidence="1">DUF1572 family protein</fullName>
    </submittedName>
</protein>
<evidence type="ECO:0000313" key="1">
    <source>
        <dbReference type="EMBL" id="MCZ8512796.1"/>
    </source>
</evidence>